<name>A0A376GH71_9FLAO</name>
<sequence length="234" mass="27157">MVNKQNALDSNICHIEAANEGGERYNDKMTDVERADYPNLILLCRHCHDKTNDVLIYTVDILKKMKNDHESYYLHQKLNNNPSMLKNAINAIASIDLDSIEDPKNFNTYDLREKLSYNGIKDCCVTIDSYKVYQGKINSLYEELENQGSLKKEKLLTVIHQTYNKIKGQFIKDSVDSIEIIRQNSDKIYNLVYDEIYNQMKDSALFEEDLVLGINIILVDAFIRCKIFEEPVNI</sequence>
<protein>
    <recommendedName>
        <fullName evidence="1">ABC-three component systems C-terminal domain-containing protein</fullName>
    </recommendedName>
</protein>
<evidence type="ECO:0000259" key="1">
    <source>
        <dbReference type="Pfam" id="PF20275"/>
    </source>
</evidence>
<feature type="domain" description="ABC-three component systems C-terminal" evidence="1">
    <location>
        <begin position="85"/>
        <end position="229"/>
    </location>
</feature>
<evidence type="ECO:0000313" key="3">
    <source>
        <dbReference type="Proteomes" id="UP000254737"/>
    </source>
</evidence>
<proteinExistence type="predicted"/>
<dbReference type="RefSeq" id="WP_115001301.1">
    <property type="nucleotide sequence ID" value="NZ_UFXS01000001.1"/>
</dbReference>
<organism evidence="2 3">
    <name type="scientific">Empedobacter falsenii</name>
    <dbReference type="NCBI Taxonomy" id="343874"/>
    <lineage>
        <taxon>Bacteria</taxon>
        <taxon>Pseudomonadati</taxon>
        <taxon>Bacteroidota</taxon>
        <taxon>Flavobacteriia</taxon>
        <taxon>Flavobacteriales</taxon>
        <taxon>Weeksellaceae</taxon>
        <taxon>Empedobacter</taxon>
    </lineage>
</organism>
<dbReference type="Pfam" id="PF20275">
    <property type="entry name" value="CTD10"/>
    <property type="match status" value="1"/>
</dbReference>
<dbReference type="AlphaFoldDB" id="A0A376GH71"/>
<dbReference type="InterPro" id="IPR046919">
    <property type="entry name" value="ABC-3C_CTD10"/>
</dbReference>
<accession>A0A376GH71</accession>
<reference evidence="2 3" key="1">
    <citation type="submission" date="2018-06" db="EMBL/GenBank/DDBJ databases">
        <authorList>
            <consortium name="Pathogen Informatics"/>
            <person name="Doyle S."/>
        </authorList>
    </citation>
    <scope>NUCLEOTIDE SEQUENCE [LARGE SCALE GENOMIC DNA]</scope>
    <source>
        <strain evidence="2 3">NCTC13456</strain>
    </source>
</reference>
<dbReference type="EMBL" id="UFXS01000001">
    <property type="protein sequence ID" value="STD59300.1"/>
    <property type="molecule type" value="Genomic_DNA"/>
</dbReference>
<evidence type="ECO:0000313" key="2">
    <source>
        <dbReference type="EMBL" id="STD59300.1"/>
    </source>
</evidence>
<gene>
    <name evidence="2" type="ORF">NCTC13456_02940</name>
</gene>
<dbReference type="Proteomes" id="UP000254737">
    <property type="component" value="Unassembled WGS sequence"/>
</dbReference>